<evidence type="ECO:0000313" key="3">
    <source>
        <dbReference type="EMBL" id="TMR34791.1"/>
    </source>
</evidence>
<sequence length="823" mass="90375">MLHDSLVAESRTGDGLDGVRLAALADARWALDLLAPMAFPELLDPRLTSGRLGERECAALLDKRREQQRAAIRTEFGKRLPSSSDAGLRAFVVAFLLASRTHDWLLWQYASDLRRSSSGAGGWSRDEAAVLLECAAGIADGNRIPEALNAALTATESLAAEPLRDLEPRLRNLSAVLARLDLPGGFRPSLVGRLWGLLETLDETLVPDGLLPVRDSWAARLRDLAQAEPTVEAARFVRHLAALSAPRPSQKWRRECVSLADAASARAAIADALRGLAEDEEPGYYGLVHQNHGDLARGVVWAAALTAGPATASHLEALALRTGRDGSGLPEDLKLAGASINALAALDDPAALESLWRLRAKTRHRALRKQLDTALETAAGRQGITPAQLVERTVPAHGLAPDGSAERVIGAHTARVAIEDAATVRLTFAGPDGRPSRTAPAAVKDGFPAELKELKALAKEVRATLSGERARIEALMSEERVWPFAEWCEYYRDHPVTGVLARGLIWEFRDEGGDWRAALGDADGKPAEVRLWHPIRAALDDVRAWRERVADEQVRQPFKQAFREIYLLTPAEEETGTYSNRFAAHIVRYAQLYALFKERGWQSNFLGRHQGGYNGEARGEFGGGEWRACFHHEPAEEDFDYAPAHATTDQVRFERRSGRRWREAPLADVPPAVFSEAMRDVDLFAAVTSIAADPRWADGGEERFTAYWRGATVGELTANAEVRRAALERILPRTKIAARCRIEGRYLVVRGELRTYKIHLGSANVLMEPDGAYLCVVRASGRGQGALFLPFEDERLSLILSKAFLLAADHKITDPAITRQLDR</sequence>
<name>A0A5S4GQH0_9ACTN</name>
<proteinExistence type="predicted"/>
<dbReference type="EMBL" id="VCKZ01000195">
    <property type="protein sequence ID" value="TMR34791.1"/>
    <property type="molecule type" value="Genomic_DNA"/>
</dbReference>
<gene>
    <name evidence="3" type="ORF">ETD96_24515</name>
</gene>
<dbReference type="RefSeq" id="WP_138638830.1">
    <property type="nucleotide sequence ID" value="NZ_VCKZ01000195.1"/>
</dbReference>
<dbReference type="OrthoDB" id="9763697at2"/>
<dbReference type="Pfam" id="PF24879">
    <property type="entry name" value="DUF7737"/>
    <property type="match status" value="1"/>
</dbReference>
<feature type="domain" description="DUF4132" evidence="1">
    <location>
        <begin position="433"/>
        <end position="601"/>
    </location>
</feature>
<evidence type="ECO:0000259" key="2">
    <source>
        <dbReference type="Pfam" id="PF24879"/>
    </source>
</evidence>
<protein>
    <submittedName>
        <fullName evidence="3">DUF4132 domain-containing protein</fullName>
    </submittedName>
</protein>
<organism evidence="3 4">
    <name type="scientific">Actinomadura geliboluensis</name>
    <dbReference type="NCBI Taxonomy" id="882440"/>
    <lineage>
        <taxon>Bacteria</taxon>
        <taxon>Bacillati</taxon>
        <taxon>Actinomycetota</taxon>
        <taxon>Actinomycetes</taxon>
        <taxon>Streptosporangiales</taxon>
        <taxon>Thermomonosporaceae</taxon>
        <taxon>Actinomadura</taxon>
    </lineage>
</organism>
<dbReference type="Pfam" id="PF13569">
    <property type="entry name" value="DUF4132"/>
    <property type="match status" value="1"/>
</dbReference>
<evidence type="ECO:0000259" key="1">
    <source>
        <dbReference type="Pfam" id="PF13569"/>
    </source>
</evidence>
<comment type="caution">
    <text evidence="3">The sequence shown here is derived from an EMBL/GenBank/DDBJ whole genome shotgun (WGS) entry which is preliminary data.</text>
</comment>
<dbReference type="AlphaFoldDB" id="A0A5S4GQH0"/>
<accession>A0A5S4GQH0</accession>
<dbReference type="InterPro" id="IPR056639">
    <property type="entry name" value="DUF7737"/>
</dbReference>
<dbReference type="InterPro" id="IPR025406">
    <property type="entry name" value="DUF4132"/>
</dbReference>
<keyword evidence="4" id="KW-1185">Reference proteome</keyword>
<reference evidence="3 4" key="1">
    <citation type="submission" date="2019-05" db="EMBL/GenBank/DDBJ databases">
        <title>Draft genome sequence of Actinomadura geliboluensis A8036.</title>
        <authorList>
            <person name="Saricaoglu S."/>
            <person name="Isik K."/>
        </authorList>
    </citation>
    <scope>NUCLEOTIDE SEQUENCE [LARGE SCALE GENOMIC DNA]</scope>
    <source>
        <strain evidence="3 4">A8036</strain>
    </source>
</reference>
<dbReference type="Proteomes" id="UP000305238">
    <property type="component" value="Unassembled WGS sequence"/>
</dbReference>
<feature type="domain" description="DUF7737" evidence="2">
    <location>
        <begin position="720"/>
        <end position="821"/>
    </location>
</feature>
<evidence type="ECO:0000313" key="4">
    <source>
        <dbReference type="Proteomes" id="UP000305238"/>
    </source>
</evidence>